<comment type="caution">
    <text evidence="6">The sequence shown here is derived from an EMBL/GenBank/DDBJ whole genome shotgun (WGS) entry which is preliminary data.</text>
</comment>
<dbReference type="InterPro" id="IPR008816">
    <property type="entry name" value="Gly_zipper_2TM_dom"/>
</dbReference>
<accession>A0AA42INT7</accession>
<feature type="domain" description="SH3b" evidence="5">
    <location>
        <begin position="156"/>
        <end position="205"/>
    </location>
</feature>
<reference evidence="6" key="1">
    <citation type="submission" date="2022-09" db="EMBL/GenBank/DDBJ databases">
        <title>Intensive care unit water sources are persistently colonized with multi-drug resistant bacteria and are the site of extensive horizontal gene transfer of antibiotic resistance genes.</title>
        <authorList>
            <person name="Diorio-Toth L."/>
        </authorList>
    </citation>
    <scope>NUCLEOTIDE SEQUENCE</scope>
    <source>
        <strain evidence="6">GD03863</strain>
    </source>
</reference>
<evidence type="ECO:0000256" key="1">
    <source>
        <dbReference type="ARBA" id="ARBA00004370"/>
    </source>
</evidence>
<dbReference type="PANTHER" id="PTHR35603">
    <property type="match status" value="1"/>
</dbReference>
<keyword evidence="3" id="KW-0732">Signal</keyword>
<evidence type="ECO:0000256" key="3">
    <source>
        <dbReference type="SAM" id="SignalP"/>
    </source>
</evidence>
<protein>
    <submittedName>
        <fullName evidence="6">Glycine zipper 2TM domain-containing protein</fullName>
    </submittedName>
</protein>
<dbReference type="Pfam" id="PF05433">
    <property type="entry name" value="Rick_17kDa_Anti"/>
    <property type="match status" value="1"/>
</dbReference>
<dbReference type="PANTHER" id="PTHR35603:SF2">
    <property type="entry name" value="OUTER MEMBRANE LIPOPROTEIN"/>
    <property type="match status" value="1"/>
</dbReference>
<evidence type="ECO:0000256" key="2">
    <source>
        <dbReference type="ARBA" id="ARBA00023136"/>
    </source>
</evidence>
<dbReference type="Proteomes" id="UP001161137">
    <property type="component" value="Unassembled WGS sequence"/>
</dbReference>
<dbReference type="GO" id="GO:0019867">
    <property type="term" value="C:outer membrane"/>
    <property type="evidence" value="ECO:0007669"/>
    <property type="project" value="InterPro"/>
</dbReference>
<evidence type="ECO:0000313" key="6">
    <source>
        <dbReference type="EMBL" id="MDH0702725.1"/>
    </source>
</evidence>
<gene>
    <name evidence="6" type="ORF">N5D41_14655</name>
</gene>
<evidence type="ECO:0000259" key="5">
    <source>
        <dbReference type="Pfam" id="PF08239"/>
    </source>
</evidence>
<name>A0AA42INT7_9GAMM</name>
<feature type="domain" description="Glycine zipper 2TM" evidence="4">
    <location>
        <begin position="36"/>
        <end position="77"/>
    </location>
</feature>
<dbReference type="PROSITE" id="PS51257">
    <property type="entry name" value="PROKAR_LIPOPROTEIN"/>
    <property type="match status" value="1"/>
</dbReference>
<dbReference type="Pfam" id="PF08239">
    <property type="entry name" value="SH3_3"/>
    <property type="match status" value="1"/>
</dbReference>
<proteinExistence type="predicted"/>
<organism evidence="6 7">
    <name type="scientific">Ectopseudomonas toyotomiensis</name>
    <dbReference type="NCBI Taxonomy" id="554344"/>
    <lineage>
        <taxon>Bacteria</taxon>
        <taxon>Pseudomonadati</taxon>
        <taxon>Pseudomonadota</taxon>
        <taxon>Gammaproteobacteria</taxon>
        <taxon>Pseudomonadales</taxon>
        <taxon>Pseudomonadaceae</taxon>
        <taxon>Ectopseudomonas</taxon>
    </lineage>
</organism>
<comment type="subcellular location">
    <subcellularLocation>
        <location evidence="1">Membrane</location>
    </subcellularLocation>
</comment>
<dbReference type="Gene3D" id="2.30.30.40">
    <property type="entry name" value="SH3 Domains"/>
    <property type="match status" value="1"/>
</dbReference>
<keyword evidence="2" id="KW-0472">Membrane</keyword>
<dbReference type="InterPro" id="IPR051407">
    <property type="entry name" value="Bact_OM_lipoprot/Surf_antigen"/>
</dbReference>
<feature type="signal peptide" evidence="3">
    <location>
        <begin position="1"/>
        <end position="19"/>
    </location>
</feature>
<dbReference type="AlphaFoldDB" id="A0AA42INT7"/>
<dbReference type="RefSeq" id="WP_196460052.1">
    <property type="nucleotide sequence ID" value="NZ_JACFYY010000012.1"/>
</dbReference>
<dbReference type="InterPro" id="IPR003646">
    <property type="entry name" value="SH3-like_bac-type"/>
</dbReference>
<evidence type="ECO:0000313" key="7">
    <source>
        <dbReference type="Proteomes" id="UP001161137"/>
    </source>
</evidence>
<feature type="chain" id="PRO_5041406097" evidence="3">
    <location>
        <begin position="20"/>
        <end position="296"/>
    </location>
</feature>
<evidence type="ECO:0000259" key="4">
    <source>
        <dbReference type="Pfam" id="PF05433"/>
    </source>
</evidence>
<dbReference type="EMBL" id="JAOCDH010000016">
    <property type="protein sequence ID" value="MDH0702725.1"/>
    <property type="molecule type" value="Genomic_DNA"/>
</dbReference>
<sequence>MDFAKKTGAVLLSASIVMAAGCANLSDNEWVNKENIGTLVGATAGVLIGSQIGSGNGRKVAMLAGALAGGYLGKTIGAKLDERDRQALAQQTQQALQYTRDGQSSQWTSEHSGASATITPVKTETVERQVAVKRAPSIQPVANMTLINKPYRAVKSANVRNAPNVDAEKVGGLPVGTTFTAIGRTDSDWIMVGRRGVTIGYVYAPLVAEVQPAPAGKATQQAVADTATDLDALDNATASSKGIDLDAIDLDAVPVQQTVAAQTTCRTLDYDVSAQGSREKQTVQACQAADGAWELI</sequence>